<evidence type="ECO:0000256" key="8">
    <source>
        <dbReference type="ARBA" id="ARBA00022816"/>
    </source>
</evidence>
<evidence type="ECO:0000259" key="14">
    <source>
        <dbReference type="PROSITE" id="PS50030"/>
    </source>
</evidence>
<evidence type="ECO:0000256" key="1">
    <source>
        <dbReference type="ARBA" id="ARBA00000885"/>
    </source>
</evidence>
<dbReference type="GO" id="GO:0005634">
    <property type="term" value="C:nucleus"/>
    <property type="evidence" value="ECO:0007669"/>
    <property type="project" value="UniProtKB-SubCell"/>
</dbReference>
<dbReference type="GO" id="GO:0005737">
    <property type="term" value="C:cytoplasm"/>
    <property type="evidence" value="ECO:0007669"/>
    <property type="project" value="TreeGrafter"/>
</dbReference>
<feature type="compositionally biased region" description="Acidic residues" evidence="13">
    <location>
        <begin position="1441"/>
        <end position="1453"/>
    </location>
</feature>
<feature type="coiled-coil region" evidence="12">
    <location>
        <begin position="2651"/>
        <end position="2695"/>
    </location>
</feature>
<comment type="pathway">
    <text evidence="3">Protein modification; protein ubiquitination.</text>
</comment>
<feature type="active site" description="Glycyl thioester intermediate" evidence="11">
    <location>
        <position position="3866"/>
    </location>
</feature>
<keyword evidence="12" id="KW-0175">Coiled coil</keyword>
<protein>
    <recommendedName>
        <fullName evidence="4">HECT-type E3 ubiquitin transferase</fullName>
        <ecNumber evidence="4">2.3.2.26</ecNumber>
    </recommendedName>
</protein>
<evidence type="ECO:0000256" key="7">
    <source>
        <dbReference type="ARBA" id="ARBA00022786"/>
    </source>
</evidence>
<dbReference type="Gene3D" id="3.30.2160.10">
    <property type="entry name" value="Hect, E3 ligase catalytic domain"/>
    <property type="match status" value="1"/>
</dbReference>
<evidence type="ECO:0000256" key="11">
    <source>
        <dbReference type="PROSITE-ProRule" id="PRU00104"/>
    </source>
</evidence>
<feature type="compositionally biased region" description="Acidic residues" evidence="13">
    <location>
        <begin position="2338"/>
        <end position="2377"/>
    </location>
</feature>
<dbReference type="SUPFAM" id="SSF48371">
    <property type="entry name" value="ARM repeat"/>
    <property type="match status" value="2"/>
</dbReference>
<dbReference type="PANTHER" id="PTHR11254">
    <property type="entry name" value="HECT DOMAIN UBIQUITIN-PROTEIN LIGASE"/>
    <property type="match status" value="1"/>
</dbReference>
<feature type="region of interest" description="Disordered" evidence="13">
    <location>
        <begin position="3146"/>
        <end position="3204"/>
    </location>
</feature>
<dbReference type="InterPro" id="IPR015940">
    <property type="entry name" value="UBA"/>
</dbReference>
<evidence type="ECO:0000256" key="9">
    <source>
        <dbReference type="ARBA" id="ARBA00023242"/>
    </source>
</evidence>
<accession>A0A507CFR0</accession>
<evidence type="ECO:0000313" key="16">
    <source>
        <dbReference type="EMBL" id="TPX38198.1"/>
    </source>
</evidence>
<dbReference type="Gene3D" id="1.10.8.10">
    <property type="entry name" value="DNA helicase RuvA subunit, C-terminal domain"/>
    <property type="match status" value="1"/>
</dbReference>
<feature type="compositionally biased region" description="Basic and acidic residues" evidence="13">
    <location>
        <begin position="2315"/>
        <end position="2324"/>
    </location>
</feature>
<keyword evidence="6" id="KW-0808">Transferase</keyword>
<dbReference type="InterPro" id="IPR016024">
    <property type="entry name" value="ARM-type_fold"/>
</dbReference>
<dbReference type="GO" id="GO:0006511">
    <property type="term" value="P:ubiquitin-dependent protein catabolic process"/>
    <property type="evidence" value="ECO:0007669"/>
    <property type="project" value="TreeGrafter"/>
</dbReference>
<dbReference type="SUPFAM" id="SSF56204">
    <property type="entry name" value="Hect, E3 ligase catalytic domain"/>
    <property type="match status" value="1"/>
</dbReference>
<dbReference type="SUPFAM" id="SSF46934">
    <property type="entry name" value="UBA-like"/>
    <property type="match status" value="1"/>
</dbReference>
<dbReference type="Pfam" id="PF00632">
    <property type="entry name" value="HECT"/>
    <property type="match status" value="1"/>
</dbReference>
<dbReference type="SMART" id="SM00165">
    <property type="entry name" value="UBA"/>
    <property type="match status" value="1"/>
</dbReference>
<dbReference type="InterPro" id="IPR009060">
    <property type="entry name" value="UBA-like_sf"/>
</dbReference>
<feature type="domain" description="UBA" evidence="14">
    <location>
        <begin position="1341"/>
        <end position="1381"/>
    </location>
</feature>
<evidence type="ECO:0000313" key="17">
    <source>
        <dbReference type="Proteomes" id="UP000319731"/>
    </source>
</evidence>
<dbReference type="FunFam" id="3.90.1750.10:FF:000003">
    <property type="entry name" value="E3 ubiquitin-protein ligase UPL1"/>
    <property type="match status" value="1"/>
</dbReference>
<dbReference type="Pfam" id="PF22562">
    <property type="entry name" value="UBA_7"/>
    <property type="match status" value="1"/>
</dbReference>
<feature type="domain" description="HECT" evidence="15">
    <location>
        <begin position="3563"/>
        <end position="3899"/>
    </location>
</feature>
<feature type="region of interest" description="Disordered" evidence="13">
    <location>
        <begin position="222"/>
        <end position="257"/>
    </location>
</feature>
<dbReference type="FunFam" id="3.90.1750.10:FF:000026">
    <property type="entry name" value="E3 ubiquitin-protein ligase HACE1"/>
    <property type="match status" value="1"/>
</dbReference>
<dbReference type="CDD" id="cd00078">
    <property type="entry name" value="HECTc"/>
    <property type="match status" value="1"/>
</dbReference>
<dbReference type="PANTHER" id="PTHR11254:SF67">
    <property type="entry name" value="E3 UBIQUITIN-PROTEIN LIGASE HUWE1"/>
    <property type="match status" value="1"/>
</dbReference>
<feature type="compositionally biased region" description="Acidic residues" evidence="13">
    <location>
        <begin position="2234"/>
        <end position="2251"/>
    </location>
</feature>
<evidence type="ECO:0000256" key="12">
    <source>
        <dbReference type="SAM" id="Coils"/>
    </source>
</evidence>
<dbReference type="SMART" id="SM00119">
    <property type="entry name" value="HECTc"/>
    <property type="match status" value="1"/>
</dbReference>
<evidence type="ECO:0000259" key="15">
    <source>
        <dbReference type="PROSITE" id="PS50237"/>
    </source>
</evidence>
<keyword evidence="7 11" id="KW-0833">Ubl conjugation pathway</keyword>
<gene>
    <name evidence="16" type="ORF">SmJEL517_g00226</name>
</gene>
<feature type="compositionally biased region" description="Low complexity" evidence="13">
    <location>
        <begin position="3332"/>
        <end position="3356"/>
    </location>
</feature>
<dbReference type="Pfam" id="PF06025">
    <property type="entry name" value="DUF913"/>
    <property type="match status" value="1"/>
</dbReference>
<comment type="similarity">
    <text evidence="10">Belongs to the UPL family. TOM1/PTR1 subfamily.</text>
</comment>
<dbReference type="FunFam" id="3.30.2160.10:FF:000001">
    <property type="entry name" value="E3 ubiquitin-protein ligase NEDD4-like"/>
    <property type="match status" value="1"/>
</dbReference>
<feature type="region of interest" description="Disordered" evidence="13">
    <location>
        <begin position="1407"/>
        <end position="1453"/>
    </location>
</feature>
<feature type="region of interest" description="Disordered" evidence="13">
    <location>
        <begin position="1483"/>
        <end position="1505"/>
    </location>
</feature>
<evidence type="ECO:0000256" key="13">
    <source>
        <dbReference type="SAM" id="MobiDB-lite"/>
    </source>
</evidence>
<keyword evidence="8" id="KW-0509">mRNA transport</keyword>
<dbReference type="InterPro" id="IPR025527">
    <property type="entry name" value="HUWE1/Rev1_UBM"/>
</dbReference>
<proteinExistence type="inferred from homology"/>
<dbReference type="PROSITE" id="PS50030">
    <property type="entry name" value="UBA"/>
    <property type="match status" value="1"/>
</dbReference>
<dbReference type="RefSeq" id="XP_031027913.1">
    <property type="nucleotide sequence ID" value="XM_031166156.1"/>
</dbReference>
<feature type="region of interest" description="Disordered" evidence="13">
    <location>
        <begin position="2998"/>
        <end position="3036"/>
    </location>
</feature>
<dbReference type="Gene3D" id="3.90.1750.10">
    <property type="entry name" value="Hect, E3 ligase catalytic domains"/>
    <property type="match status" value="1"/>
</dbReference>
<dbReference type="InterPro" id="IPR010309">
    <property type="entry name" value="E3_Ub_ligase_DUF908"/>
</dbReference>
<dbReference type="InterPro" id="IPR035983">
    <property type="entry name" value="Hect_E3_ubiquitin_ligase"/>
</dbReference>
<evidence type="ECO:0000256" key="3">
    <source>
        <dbReference type="ARBA" id="ARBA00004906"/>
    </source>
</evidence>
<organism evidence="16 17">
    <name type="scientific">Synchytrium microbalum</name>
    <dbReference type="NCBI Taxonomy" id="1806994"/>
    <lineage>
        <taxon>Eukaryota</taxon>
        <taxon>Fungi</taxon>
        <taxon>Fungi incertae sedis</taxon>
        <taxon>Chytridiomycota</taxon>
        <taxon>Chytridiomycota incertae sedis</taxon>
        <taxon>Chytridiomycetes</taxon>
        <taxon>Synchytriales</taxon>
        <taxon>Synchytriaceae</taxon>
        <taxon>Synchytrium</taxon>
    </lineage>
</organism>
<feature type="compositionally biased region" description="Acidic residues" evidence="13">
    <location>
        <begin position="2264"/>
        <end position="2277"/>
    </location>
</feature>
<dbReference type="GeneID" id="42001453"/>
<feature type="region of interest" description="Disordered" evidence="13">
    <location>
        <begin position="1046"/>
        <end position="1067"/>
    </location>
</feature>
<feature type="region of interest" description="Disordered" evidence="13">
    <location>
        <begin position="3328"/>
        <end position="3365"/>
    </location>
</feature>
<comment type="subcellular location">
    <subcellularLocation>
        <location evidence="2">Nucleus</location>
    </subcellularLocation>
</comment>
<feature type="compositionally biased region" description="Low complexity" evidence="13">
    <location>
        <begin position="3146"/>
        <end position="3201"/>
    </location>
</feature>
<feature type="compositionally biased region" description="Acidic residues" evidence="13">
    <location>
        <begin position="2294"/>
        <end position="2314"/>
    </location>
</feature>
<feature type="compositionally biased region" description="Low complexity" evidence="13">
    <location>
        <begin position="1407"/>
        <end position="1429"/>
    </location>
</feature>
<dbReference type="GO" id="GO:0051028">
    <property type="term" value="P:mRNA transport"/>
    <property type="evidence" value="ECO:0007669"/>
    <property type="project" value="UniProtKB-KW"/>
</dbReference>
<dbReference type="Gene3D" id="3.30.2410.10">
    <property type="entry name" value="Hect, E3 ligase catalytic domain"/>
    <property type="match status" value="1"/>
</dbReference>
<dbReference type="InterPro" id="IPR050409">
    <property type="entry name" value="E3_ubiq-protein_ligase"/>
</dbReference>
<keyword evidence="17" id="KW-1185">Reference proteome</keyword>
<comment type="caution">
    <text evidence="16">The sequence shown here is derived from an EMBL/GenBank/DDBJ whole genome shotgun (WGS) entry which is preliminary data.</text>
</comment>
<feature type="region of interest" description="Disordered" evidence="13">
    <location>
        <begin position="2192"/>
        <end position="2382"/>
    </location>
</feature>
<dbReference type="EMBL" id="QEAO01000001">
    <property type="protein sequence ID" value="TPX38198.1"/>
    <property type="molecule type" value="Genomic_DNA"/>
</dbReference>
<dbReference type="GO" id="GO:0061630">
    <property type="term" value="F:ubiquitin protein ligase activity"/>
    <property type="evidence" value="ECO:0007669"/>
    <property type="project" value="UniProtKB-EC"/>
</dbReference>
<evidence type="ECO:0000256" key="10">
    <source>
        <dbReference type="ARBA" id="ARBA00034494"/>
    </source>
</evidence>
<keyword evidence="5" id="KW-0813">Transport</keyword>
<dbReference type="InterPro" id="IPR010314">
    <property type="entry name" value="E3_Ub_ligase_DUF913"/>
</dbReference>
<dbReference type="Pfam" id="PF06012">
    <property type="entry name" value="DUF908"/>
    <property type="match status" value="1"/>
</dbReference>
<dbReference type="OrthoDB" id="8068875at2759"/>
<dbReference type="InterPro" id="IPR000569">
    <property type="entry name" value="HECT_dom"/>
</dbReference>
<dbReference type="InterPro" id="IPR011989">
    <property type="entry name" value="ARM-like"/>
</dbReference>
<dbReference type="Gene3D" id="1.25.10.10">
    <property type="entry name" value="Leucine-rich Repeat Variant"/>
    <property type="match status" value="1"/>
</dbReference>
<sequence length="3899" mass="421717">MAKIKKQLPRRLAPAPAAVLKVIDLLTNASDVQLIDISKQLHLWCHPKSDFYHWIPVLNRFDSILESAMPVKGYDVASDGFGPAESPDSPSKQVILAVLNITRHLWETCTNRNLYNSFEHLIDLLNTRDLDILTSTLRLMLRPAQRTSAQRSIRSTMSSAHERLMVLSQNLGGASDLANISQTDTPMTGSESSSLTFQFYRTATKPKKVDTSIVESTTKLSTAAPTTTTIPQASSSSIAAPTAIPSASSSSATTLPGTTVSTAATPIKVSKLSTKLPATPSDKKADDISATEGLVVIQIPDVTALGPSEKVVLQLLVKQYDVPEEHTFALFHRLRIAFAAQDAHARHSILLSRILAIGTLANLVSEESANTKIFSSDAGLVQKLVDVLPADCSTDLHVASLMALESLAKYRNKQNEILTAMNASANHGVLMFLVRKLMSKLSEDVSETSQDFMDAITAFISYVITTQAGGNMVISAGLVPALVAALNTTEPKHLKNVTKIIGILDSLLHGFGNSFASFANANGLTLLTTRIKDDVALALEISGVRAPVEGGMEVDTEIVELPYERSSLLRAMLKFVFHMMQTSGGQDGLRNLVDSSLPASLITIFDHAMLFGPSVFGLAANIMATFIHNEATVLSILQEAKLPQSFLKAIKNGFPVSAEVVSAIPNALGALCLNEQGLNAVLEAEVFDRFCSVFTEEQYQSALHDGEVPNLVGSSFDELMRHTPALKPQITTAIVKMLKAIVDMGKAMHIEDEGGNINLMVNKGSPDTASSSTEVPETVADASGDVTMMDATVVDATVVDAAAVDGKRDEAAVAAKDAPRDSKISQFVETVSRFVEGVLTTQEHGAKLIELGALPILLDIYSLPSVPYDFGSSSASYSLSYLFRILIEADTKAVIEALLGAIRRSLERLSSFLTYDGNDAMVSSLIELWESNPEQVDTASTIFRSLVEIHGYMKLLSDIYGTHTVGPGKGAVAIIHTFASKESEGMLKALVHLQSVCSWEHTLLRKSVPKSWFQPKNKKNADKAGVLPSSTSMNVLSDAADQAAATSSEGAAAGGDDGVDMKDKDPRTEKKARNVRLFAFLLSRVSTLLGPIFFGVVKLVTARRIADANHRKSAYKVIDMLVSQLVEGLNWQRALRDESLQTVQYLTMSIARLTHVLSDDRSGNVLQTSAAFAFKKTGGMESLLKVAEYLWNKVEQLPPADDKVVMTKENTDPAVLLLQDVLEIIKLLTNHKALLESPHTANLVLIYPASSETPFLAHEMLVQNRLAVLPHILVLWRSDLLSKVPSNLVRLVVNILLQILRATGEVSPTVVGAAASLPNGTGALQSFSNAFFGAGAPTQAAPDPERVQQLTDMGFPRGAAETALTRYSNNISRATEYLISHPEIVAAERSRPTPTATAATATAAGVGAAAAGPADPQVPAEAPAAEPPTVANPPSDPMTQDNDEGGDEEDDNEAAQLAAALAMSVQARTDTDAMDVTVQNPAVPSAASPVLSHSPQPDENGKAKASLTPKAELDALRAEAMKDAVDRALTLLQIRDSAIFELKDVLMFCAIDNMSWIERIMEGMAALFTSAEISIEAASAKARELRLLALLLNEAGLPHTTVLDAVKPLVKEFLSHTSNVVVNEQSTAWLPPILLLVSQYLSQAEEPRKVKLNPDLSSRDADMNNVAPPPVESLTLEERANLLHLMVRLLRNETVLPKALLSAVLPLVVQLTRKAAEAVSFVELGGLAALFQSDRIALVAEQPTMTVIVLRNIVENPEVLLIAMERELRVWFGTPRTRATDIGGYLRAVAGIACRDPETFIKATENIAHIPRYEALSRQQQITLKTVKPADAIAAEDGAPTSSTAMEVEGLAATTTPAAASASSKEPHVAEVRVVDRLVVGYMVSELLAMRPAPNAEPLKPEAKKQVYRRRIVLLQSLTELVSSYPAARAAAVGIVADSDIKASPTPAGSAFLSYLLDELVPNAVKSPEEDNVAGLSDEVMESCWGLTLLQELCGGSITDIDKEGVSQALDVAVRKLTLEAIKSSINDVVAQSDGSRDDRYALFALLAELVDRILLMRVAATDRTGRLANRNTPDEAGANDDDNSNSLTRIMLDKGFVGALTSMIAEIDIHHPKSKLVVQALLKPIEVLTKAATRVPKPPDAPGKLGLGGAAAAAEEAIPIPILPEGVATDMPVDDTSDIYRNSALGIFNAEHNAEHDVSDDTEDDEDDGGEEDYDSFDGEGEEVSDADMHDEHDEDDDDDNGSNPDDDMEITLPYHQPHDHMEDEDEEEDDEDDDGPPGPHGHGNDNAIVEVIEGEDGGPDDASDWVDEDAYLDAEHDHDHGIVEPFGENGAAMNLDEGDEHDEGDGGDEDDEEDDEDEGGIILDDDGEETEEDDPIPPYLAPLDAFDLQGAGEEDFEALELQANRPLGGMAGRPGQAGRIAHRLFGGRRRRAPLDFDADGPMGADRFIFEWRDQPDPGYNPYGHPFPTLPRTAPRHDDRLTHPLLLNDAEVAQNERAADPRGLAARARGRLGDMQIDFQAFDDLVGGQALQILQQIFARGAGGAAAAARALRAELPIGGAVGLPNLLVPPGAGLGALPPHVSPNGTLTSAAAAVLGTPESEQDSIVRSYNVSSTMERWTQQARILYRAGYPDRALRLQNHILNALIPEAMEEERKRKEKSAELRRILEENERVEAEKRRVEEEEAAAKAAKAAEEAAAIAAAAAAAAPVVEPVVEPATVPMDADQPAAVSVEPPAPAAEIVRTIVTIHGREVDITGTGIDPEFLEALPDDMRQEVVAQHLRENRQQARTSASATMSAAINPEFLDALPPDIRQEILEQEQLEAARATRAREGATAANAGGPIEMDPATFLATLDPDLRQNILLEQDDVFLSRLPPGLLAEATHLRERLNRNRHIQTLRAHRALAGSPAAIAAEAPKKKLVSRDVMQVVDRSQLSMIVRLLFLPEPVNGKNLLLHKILANLAENAKTRLEVVSLLLSLLADGTGDLTGIERSFSQSGRVKAKTPVTPRPPSTAGTPMASPFAAPSVPNHSSNNTVSETSATTVAVRCLDALTHLVQFNNQVAHLFLMESEAFGQSFTKSSRMAVSNRKGKGKEKAAHKLPVLILFSLLERKTFLGDSSIMESLMHLLSLVVRPLAILGNRKLSTVTEPPTTTQTNPPAASGEGAAATNATTEAPATTTSTTADPSTLSITTPSTSTSSAPVPDPRQAQINLLEKLVIPEPYIQASMNVLTAGECSSKTFQSTLQVIQQLAALGDNRQIMARQAVQSAQTLGDTIYGDLDELCKILKTGAEVVQVQAAILGKLSSSSSQQAKLLRLLKTIDVVFSKKQTEKPAVPSTTPAAPTTTTATTAPSTEATGGDTTMADASTPAVLNTGITTPTAEASSEAKEDDRVDKDTLISIYDQLSFARMWAILGEVLSIIDKTTEYVQVATVLLPLIEAFMVVSKPYVLKKSSNVKASAMPMPPGVRLVKELSNVEENETFLKFTGEHRKILNVMVRNNPSLMNGSFSLLIHNPNVLEFDNKRTYFNQQLHKRTARDHYGTLEINVRRPYVFDDSYHQLQRHSGEEIKYGKLSVRFVDEEGIDAGGVTREWFGVLTKQMFNPNYALFKPSAADKVTYQPNRSSWINGEHLTLFKFVGRIIGKAIYDGKLLECFFTRSFYKCMLEVPVDWRDMEAIDPDFHKSLEWMLNNDITNILDLNFSSEVDDFGKTKVIDLKPNGQNIAVTEDNKQEYVKLITEQKLTVAIKDQIQAFLSGFHDIIPKDLIKIFNEQELELLISGLPDIDIDDMKAHTEYVNYAASSPQIQWFWRAVRSFSQEERAKLVQFVTGTSKVPLEGFAQLQGSNGVQRFQIHKDFANIKRLPSAHTCFNQIDLPAYDSYENLRSNLLLAISECGTGFGFA</sequence>
<evidence type="ECO:0000256" key="2">
    <source>
        <dbReference type="ARBA" id="ARBA00004123"/>
    </source>
</evidence>
<dbReference type="PROSITE" id="PS50237">
    <property type="entry name" value="HECT"/>
    <property type="match status" value="1"/>
</dbReference>
<dbReference type="Pfam" id="PF14377">
    <property type="entry name" value="UBM"/>
    <property type="match status" value="3"/>
</dbReference>
<name>A0A507CFR0_9FUNG</name>
<dbReference type="UniPathway" id="UPA00143"/>
<dbReference type="Proteomes" id="UP000319731">
    <property type="component" value="Unassembled WGS sequence"/>
</dbReference>
<evidence type="ECO:0000256" key="4">
    <source>
        <dbReference type="ARBA" id="ARBA00012485"/>
    </source>
</evidence>
<dbReference type="EC" id="2.3.2.26" evidence="4"/>
<dbReference type="CDD" id="cd14297">
    <property type="entry name" value="UBA2_spUBP14_like"/>
    <property type="match status" value="1"/>
</dbReference>
<keyword evidence="9" id="KW-0539">Nucleus</keyword>
<comment type="catalytic activity">
    <reaction evidence="1">
        <text>S-ubiquitinyl-[E2 ubiquitin-conjugating enzyme]-L-cysteine + [acceptor protein]-L-lysine = [E2 ubiquitin-conjugating enzyme]-L-cysteine + N(6)-ubiquitinyl-[acceptor protein]-L-lysine.</text>
        <dbReference type="EC" id="2.3.2.26"/>
    </reaction>
</comment>
<reference evidence="16 17" key="1">
    <citation type="journal article" date="2019" name="Sci. Rep.">
        <title>Comparative genomics of chytrid fungi reveal insights into the obligate biotrophic and pathogenic lifestyle of Synchytrium endobioticum.</title>
        <authorList>
            <person name="van de Vossenberg B.T.L.H."/>
            <person name="Warris S."/>
            <person name="Nguyen H.D.T."/>
            <person name="van Gent-Pelzer M.P.E."/>
            <person name="Joly D.L."/>
            <person name="van de Geest H.C."/>
            <person name="Bonants P.J.M."/>
            <person name="Smith D.S."/>
            <person name="Levesque C.A."/>
            <person name="van der Lee T.A.J."/>
        </authorList>
    </citation>
    <scope>NUCLEOTIDE SEQUENCE [LARGE SCALE GENOMIC DNA]</scope>
    <source>
        <strain evidence="16 17">JEL517</strain>
    </source>
</reference>
<dbReference type="GO" id="GO:0000209">
    <property type="term" value="P:protein polyubiquitination"/>
    <property type="evidence" value="ECO:0007669"/>
    <property type="project" value="TreeGrafter"/>
</dbReference>
<feature type="compositionally biased region" description="Acidic residues" evidence="13">
    <location>
        <begin position="2201"/>
        <end position="2227"/>
    </location>
</feature>
<evidence type="ECO:0000256" key="6">
    <source>
        <dbReference type="ARBA" id="ARBA00022679"/>
    </source>
</evidence>
<evidence type="ECO:0000256" key="5">
    <source>
        <dbReference type="ARBA" id="ARBA00022448"/>
    </source>
</evidence>
<dbReference type="FunFam" id="3.30.2410.10:FF:000004">
    <property type="entry name" value="E3 ubiquitin-protein ligase HUWE1, variant"/>
    <property type="match status" value="1"/>
</dbReference>
<dbReference type="STRING" id="1806994.A0A507CFR0"/>